<organism evidence="4 5">
    <name type="scientific">Adineta steineri</name>
    <dbReference type="NCBI Taxonomy" id="433720"/>
    <lineage>
        <taxon>Eukaryota</taxon>
        <taxon>Metazoa</taxon>
        <taxon>Spiralia</taxon>
        <taxon>Gnathifera</taxon>
        <taxon>Rotifera</taxon>
        <taxon>Eurotatoria</taxon>
        <taxon>Bdelloidea</taxon>
        <taxon>Adinetida</taxon>
        <taxon>Adinetidae</taxon>
        <taxon>Adineta</taxon>
    </lineage>
</organism>
<dbReference type="GO" id="GO:0000151">
    <property type="term" value="C:ubiquitin ligase complex"/>
    <property type="evidence" value="ECO:0007669"/>
    <property type="project" value="TreeGrafter"/>
</dbReference>
<dbReference type="Proteomes" id="UP000663844">
    <property type="component" value="Unassembled WGS sequence"/>
</dbReference>
<keyword evidence="2" id="KW-0812">Transmembrane</keyword>
<gene>
    <name evidence="4" type="ORF">OXD698_LOCUS40997</name>
</gene>
<keyword evidence="2" id="KW-0472">Membrane</keyword>
<dbReference type="GO" id="GO:0005737">
    <property type="term" value="C:cytoplasm"/>
    <property type="evidence" value="ECO:0007669"/>
    <property type="project" value="TreeGrafter"/>
</dbReference>
<keyword evidence="1" id="KW-0808">Transferase</keyword>
<reference evidence="4" key="1">
    <citation type="submission" date="2021-02" db="EMBL/GenBank/DDBJ databases">
        <authorList>
            <person name="Nowell W R."/>
        </authorList>
    </citation>
    <scope>NUCLEOTIDE SEQUENCE</scope>
</reference>
<sequence length="509" mass="60430">NLSVQLFSNTNITIQAINEYYLIEIILSSIYAIFSNIKTNCQLQKSEENHHLVISENDFSRNMYYWPIVSDVLNVLSHEYASRKFFLEKKYFLTWNEIMSWFQGMSVNHNDIQSEFFLQTNTNYLFAFTAENECCAMTLWTIIAHIMKQDFLEMTSMVINQLFIAIKEWFSDIGFEQYTDIIKDQVTFHLPLHRYISILTYMSMNYQNGELHNLFPIKNERFLLNLAIFPLKIQVVKYEIMTNAIWSYYGYEMQIQSNMYSSIRGNICSYMNDADIFLLQIISTLVNTNTFMQMFFKSFYIPGWLVQNTEKNLALEKSSYITLLEGSLIVLSTIVAFTPHLALDDFERRRIELINTLAVQDCHYSYLDEHIAEPKGVSNAKHDIQSILDDIAEYILPTVEITNGPKQGKYKLKDLFWEVDFDPLHVLSRINRRDIFETTMQRYRKCIKSMNKFSYEKNLWPPYRLHKPKDQFQTNIRCILQSRYLHGVLFSICYWVIIIFNLKTKKRFS</sequence>
<dbReference type="GO" id="GO:0016567">
    <property type="term" value="P:protein ubiquitination"/>
    <property type="evidence" value="ECO:0007669"/>
    <property type="project" value="UniProtKB-UniRule"/>
</dbReference>
<dbReference type="GO" id="GO:0071596">
    <property type="term" value="P:ubiquitin-dependent protein catabolic process via the N-end rule pathway"/>
    <property type="evidence" value="ECO:0007669"/>
    <property type="project" value="UniProtKB-UniRule"/>
</dbReference>
<dbReference type="InterPro" id="IPR039164">
    <property type="entry name" value="UBR1-like"/>
</dbReference>
<keyword evidence="1" id="KW-0862">Zinc</keyword>
<evidence type="ECO:0000259" key="3">
    <source>
        <dbReference type="Pfam" id="PF22960"/>
    </source>
</evidence>
<feature type="transmembrane region" description="Helical" evidence="2">
    <location>
        <begin position="484"/>
        <end position="502"/>
    </location>
</feature>
<feature type="domain" description="E3 ubiquitin-protein ligase UBR1-like winged-helix" evidence="3">
    <location>
        <begin position="350"/>
        <end position="447"/>
    </location>
</feature>
<accession>A0A820CA79</accession>
<comment type="similarity">
    <text evidence="1">Belongs to the E3 ubiquitin-protein ligase UBR1-like family.</text>
</comment>
<comment type="pathway">
    <text evidence="1">Protein modification; protein ubiquitination.</text>
</comment>
<dbReference type="GO" id="GO:0061630">
    <property type="term" value="F:ubiquitin protein ligase activity"/>
    <property type="evidence" value="ECO:0007669"/>
    <property type="project" value="UniProtKB-UniRule"/>
</dbReference>
<keyword evidence="1" id="KW-0833">Ubl conjugation pathway</keyword>
<evidence type="ECO:0000256" key="1">
    <source>
        <dbReference type="RuleBase" id="RU366018"/>
    </source>
</evidence>
<comment type="catalytic activity">
    <reaction evidence="1">
        <text>S-ubiquitinyl-[E2 ubiquitin-conjugating enzyme]-L-cysteine + [acceptor protein]-L-lysine = [E2 ubiquitin-conjugating enzyme]-L-cysteine + N(6)-ubiquitinyl-[acceptor protein]-L-lysine.</text>
        <dbReference type="EC" id="2.3.2.27"/>
    </reaction>
</comment>
<comment type="function">
    <text evidence="1">Ubiquitin ligase protein which is a component of the N-end rule pathway. Recognizes and binds to proteins bearing specific N-terminal residues that are destabilizing according to the N-end rule, leading to their ubiquitination and subsequent degradation.</text>
</comment>
<keyword evidence="1" id="KW-0479">Metal-binding</keyword>
<dbReference type="PANTHER" id="PTHR21497">
    <property type="entry name" value="UBIQUITIN LIGASE E3 ALPHA-RELATED"/>
    <property type="match status" value="1"/>
</dbReference>
<feature type="non-terminal residue" evidence="4">
    <location>
        <position position="1"/>
    </location>
</feature>
<evidence type="ECO:0000256" key="2">
    <source>
        <dbReference type="SAM" id="Phobius"/>
    </source>
</evidence>
<dbReference type="EC" id="2.3.2.27" evidence="1"/>
<dbReference type="UniPathway" id="UPA00143"/>
<evidence type="ECO:0000313" key="4">
    <source>
        <dbReference type="EMBL" id="CAF4204210.1"/>
    </source>
</evidence>
<dbReference type="Pfam" id="PF22960">
    <property type="entry name" value="WHD_UBR1"/>
    <property type="match status" value="1"/>
</dbReference>
<keyword evidence="1" id="KW-0863">Zinc-finger</keyword>
<dbReference type="EMBL" id="CAJOAZ010009459">
    <property type="protein sequence ID" value="CAF4204210.1"/>
    <property type="molecule type" value="Genomic_DNA"/>
</dbReference>
<dbReference type="AlphaFoldDB" id="A0A820CA79"/>
<dbReference type="GO" id="GO:0008270">
    <property type="term" value="F:zinc ion binding"/>
    <property type="evidence" value="ECO:0007669"/>
    <property type="project" value="UniProtKB-UniRule"/>
</dbReference>
<proteinExistence type="inferred from homology"/>
<evidence type="ECO:0000313" key="5">
    <source>
        <dbReference type="Proteomes" id="UP000663844"/>
    </source>
</evidence>
<keyword evidence="2" id="KW-1133">Transmembrane helix</keyword>
<name>A0A820CA79_9BILA</name>
<dbReference type="InterPro" id="IPR055194">
    <property type="entry name" value="UBR1-like_WH"/>
</dbReference>
<comment type="caution">
    <text evidence="4">The sequence shown here is derived from an EMBL/GenBank/DDBJ whole genome shotgun (WGS) entry which is preliminary data.</text>
</comment>
<dbReference type="PANTHER" id="PTHR21497:SF39">
    <property type="entry name" value="E3 UBIQUITIN-PROTEIN LIGASE UBR3"/>
    <property type="match status" value="1"/>
</dbReference>
<protein>
    <recommendedName>
        <fullName evidence="1">E3 ubiquitin-protein ligase</fullName>
        <ecNumber evidence="1">2.3.2.27</ecNumber>
    </recommendedName>
</protein>